<feature type="domain" description="HPr kinase/phosphorylase C-terminal" evidence="13">
    <location>
        <begin position="150"/>
        <end position="315"/>
    </location>
</feature>
<evidence type="ECO:0000256" key="2">
    <source>
        <dbReference type="ARBA" id="ARBA00006883"/>
    </source>
</evidence>
<feature type="active site" description="Proton acceptor; for phosphorylation activity. Proton donor; for dephosphorylation activity" evidence="11">
    <location>
        <position position="196"/>
    </location>
</feature>
<proteinExistence type="inferred from homology"/>
<feature type="active site" evidence="11">
    <location>
        <position position="157"/>
    </location>
</feature>
<dbReference type="InterPro" id="IPR003755">
    <property type="entry name" value="HPr(Ser)_kin/Pase"/>
</dbReference>
<evidence type="ECO:0000256" key="10">
    <source>
        <dbReference type="ARBA" id="ARBA00047657"/>
    </source>
</evidence>
<dbReference type="Pfam" id="PF07475">
    <property type="entry name" value="Hpr_kinase_C"/>
    <property type="match status" value="1"/>
</dbReference>
<comment type="catalytic activity">
    <reaction evidence="10 11">
        <text>[HPr protein]-O-phospho-L-serine + phosphate + H(+) = [HPr protein]-L-serine + diphosphate</text>
        <dbReference type="Rhea" id="RHEA:46604"/>
        <dbReference type="Rhea" id="RHEA-COMP:11602"/>
        <dbReference type="Rhea" id="RHEA-COMP:11603"/>
        <dbReference type="ChEBI" id="CHEBI:15378"/>
        <dbReference type="ChEBI" id="CHEBI:29999"/>
        <dbReference type="ChEBI" id="CHEBI:33019"/>
        <dbReference type="ChEBI" id="CHEBI:43474"/>
        <dbReference type="ChEBI" id="CHEBI:83421"/>
    </reaction>
</comment>
<comment type="cofactor">
    <cofactor evidence="11">
        <name>Mg(2+)</name>
        <dbReference type="ChEBI" id="CHEBI:18420"/>
    </cofactor>
</comment>
<dbReference type="PANTHER" id="PTHR30305:SF1">
    <property type="entry name" value="HPR KINASE_PHOSPHORYLASE"/>
    <property type="match status" value="1"/>
</dbReference>
<dbReference type="RefSeq" id="WP_106199655.1">
    <property type="nucleotide sequence ID" value="NZ_JAXEIU010000005.1"/>
</dbReference>
<feature type="binding site" evidence="11">
    <location>
        <position position="179"/>
    </location>
    <ligand>
        <name>Mg(2+)</name>
        <dbReference type="ChEBI" id="CHEBI:18420"/>
    </ligand>
</feature>
<keyword evidence="11" id="KW-0479">Metal-binding</keyword>
<comment type="miscellaneous">
    <text evidence="11">Both phosphorylation and phosphorolysis are carried out by the same active site and suggest a common mechanism for both reactions.</text>
</comment>
<keyword evidence="7 11" id="KW-0418">Kinase</keyword>
<evidence type="ECO:0000313" key="15">
    <source>
        <dbReference type="Proteomes" id="UP000245523"/>
    </source>
</evidence>
<organism evidence="14 15">
    <name type="scientific">Hallerella porci</name>
    <dbReference type="NCBI Taxonomy" id="1945871"/>
    <lineage>
        <taxon>Bacteria</taxon>
        <taxon>Pseudomonadati</taxon>
        <taxon>Fibrobacterota</taxon>
        <taxon>Fibrobacteria</taxon>
        <taxon>Fibrobacterales</taxon>
        <taxon>Fibrobacteraceae</taxon>
        <taxon>Hallerella</taxon>
    </lineage>
</organism>
<comment type="subunit">
    <text evidence="3 11">Homohexamer.</text>
</comment>
<evidence type="ECO:0000256" key="6">
    <source>
        <dbReference type="ARBA" id="ARBA00022741"/>
    </source>
</evidence>
<dbReference type="SUPFAM" id="SSF75138">
    <property type="entry name" value="HprK N-terminal domain-like"/>
    <property type="match status" value="1"/>
</dbReference>
<dbReference type="CDD" id="cd01918">
    <property type="entry name" value="HprK_C"/>
    <property type="match status" value="1"/>
</dbReference>
<keyword evidence="6 11" id="KW-0547">Nucleotide-binding</keyword>
<accession>A0ABX5LIX9</accession>
<feature type="region of interest" description="Important for the catalytic mechanism of dephosphorylation" evidence="11">
    <location>
        <begin position="282"/>
        <end position="287"/>
    </location>
</feature>
<comment type="caution">
    <text evidence="11">Lacks conserved residue(s) required for the propagation of feature annotation.</text>
</comment>
<dbReference type="InterPro" id="IPR027417">
    <property type="entry name" value="P-loop_NTPase"/>
</dbReference>
<dbReference type="PANTHER" id="PTHR30305">
    <property type="entry name" value="PROTEIN YJDM-RELATED"/>
    <property type="match status" value="1"/>
</dbReference>
<evidence type="ECO:0000256" key="1">
    <source>
        <dbReference type="ARBA" id="ARBA00001120"/>
    </source>
</evidence>
<evidence type="ECO:0000256" key="5">
    <source>
        <dbReference type="ARBA" id="ARBA00022679"/>
    </source>
</evidence>
<comment type="function">
    <text evidence="11">Catalyzes the ATP- as well as the pyrophosphate-dependent phosphorylation of a specific serine residue in HPr, a phosphocarrier protein of the phosphoenolpyruvate-dependent sugar phosphotransferase system (PTS). HprK/P also catalyzes the pyrophosphate-producing, inorganic phosphate-dependent dephosphorylation (phosphorolysis) of seryl-phosphorylated HPr (P-Ser-HPr).</text>
</comment>
<dbReference type="Pfam" id="PF02603">
    <property type="entry name" value="Hpr_kinase_N"/>
    <property type="match status" value="1"/>
</dbReference>
<evidence type="ECO:0000256" key="4">
    <source>
        <dbReference type="ARBA" id="ARBA00022527"/>
    </source>
</evidence>
<comment type="caution">
    <text evidence="14">The sequence shown here is derived from an EMBL/GenBank/DDBJ whole genome shotgun (WGS) entry which is preliminary data.</text>
</comment>
<comment type="domain">
    <text evidence="11">The Walker A ATP-binding motif also binds Pi and PPi.</text>
</comment>
<dbReference type="HAMAP" id="MF_01249">
    <property type="entry name" value="HPr_kinase"/>
    <property type="match status" value="1"/>
</dbReference>
<feature type="active site" evidence="11">
    <location>
        <position position="178"/>
    </location>
</feature>
<dbReference type="EMBL" id="QGHD01000029">
    <property type="protein sequence ID" value="PWK93253.1"/>
    <property type="molecule type" value="Genomic_DNA"/>
</dbReference>
<dbReference type="InterPro" id="IPR011126">
    <property type="entry name" value="Hpr_kin/Pase_Hpr_N"/>
</dbReference>
<dbReference type="Proteomes" id="UP000245523">
    <property type="component" value="Unassembled WGS sequence"/>
</dbReference>
<keyword evidence="11" id="KW-0460">Magnesium</keyword>
<dbReference type="Gene3D" id="3.40.1390.20">
    <property type="entry name" value="HprK N-terminal domain-like"/>
    <property type="match status" value="1"/>
</dbReference>
<dbReference type="SUPFAM" id="SSF53795">
    <property type="entry name" value="PEP carboxykinase-like"/>
    <property type="match status" value="1"/>
</dbReference>
<feature type="region of interest" description="Important for the catalytic mechanism of both phosphorylation and dephosphorylation" evidence="11">
    <location>
        <begin position="219"/>
        <end position="228"/>
    </location>
</feature>
<evidence type="ECO:0000256" key="11">
    <source>
        <dbReference type="HAMAP-Rule" id="MF_01249"/>
    </source>
</evidence>
<evidence type="ECO:0000259" key="13">
    <source>
        <dbReference type="Pfam" id="PF07475"/>
    </source>
</evidence>
<sequence>MAYHTFDNLDIKRRVSYPVLDFFKRFRESFQLTLYTSEASLRTELTHIGVHRPGLAMSGFLLAYKENSTQIQLIGSTEWNFLESVGQEARDYIFAKLSEYDAPMWVLTHGLKPHAELLAMCQQKNIPLLSTELSTFEFAKKTQQFLEIYFAEYTTVHASLVDVYGVGMLYVGDSNVGKSECVLDLVERGHRLVSDDSVRIMRLGDVLLGSSESLIKNYMEIRGVGIINIKDMFGISSVRRKKKIEVVIELQPWRQGLSYERTGLLQSYEEILGIKVLKVAIPVAPGKSLTVISEVIAKNTLLKLSGVDSAKAFNDALLKAIQEKSQGIYHDGLDDMLFGSIYE</sequence>
<dbReference type="InterPro" id="IPR011104">
    <property type="entry name" value="Hpr_kin/Pase_C"/>
</dbReference>
<feature type="active site" evidence="11">
    <location>
        <position position="261"/>
    </location>
</feature>
<dbReference type="EC" id="2.7.4.-" evidence="11"/>
<dbReference type="InterPro" id="IPR028979">
    <property type="entry name" value="Ser_kin/Pase_Hpr-like_N_sf"/>
</dbReference>
<feature type="domain" description="HPr(Ser) kinase/phosphorylase N-terminal" evidence="12">
    <location>
        <begin position="26"/>
        <end position="146"/>
    </location>
</feature>
<dbReference type="EC" id="2.7.11.-" evidence="11"/>
<keyword evidence="5 11" id="KW-0808">Transferase</keyword>
<keyword evidence="9 11" id="KW-0511">Multifunctional enzyme</keyword>
<keyword evidence="4 11" id="KW-0723">Serine/threonine-protein kinase</keyword>
<gene>
    <name evidence="11" type="primary">hprK</name>
    <name evidence="14" type="ORF">B0H50_12921</name>
</gene>
<comment type="similarity">
    <text evidence="2 11">Belongs to the HPrK/P family.</text>
</comment>
<reference evidence="14 15" key="1">
    <citation type="submission" date="2018-05" db="EMBL/GenBank/DDBJ databases">
        <title>Animal gut microbial communities from fecal samples from Wisconsin, USA.</title>
        <authorList>
            <person name="Neumann A."/>
        </authorList>
    </citation>
    <scope>NUCLEOTIDE SEQUENCE [LARGE SCALE GENOMIC DNA]</scope>
    <source>
        <strain evidence="14 15">UWS4</strain>
    </source>
</reference>
<comment type="catalytic activity">
    <reaction evidence="1 11">
        <text>[HPr protein]-L-serine + ATP = [HPr protein]-O-phospho-L-serine + ADP + H(+)</text>
        <dbReference type="Rhea" id="RHEA:46600"/>
        <dbReference type="Rhea" id="RHEA-COMP:11602"/>
        <dbReference type="Rhea" id="RHEA-COMP:11603"/>
        <dbReference type="ChEBI" id="CHEBI:15378"/>
        <dbReference type="ChEBI" id="CHEBI:29999"/>
        <dbReference type="ChEBI" id="CHEBI:30616"/>
        <dbReference type="ChEBI" id="CHEBI:83421"/>
        <dbReference type="ChEBI" id="CHEBI:456216"/>
    </reaction>
</comment>
<dbReference type="Gene3D" id="3.40.50.300">
    <property type="entry name" value="P-loop containing nucleotide triphosphate hydrolases"/>
    <property type="match status" value="1"/>
</dbReference>
<protein>
    <recommendedName>
        <fullName evidence="11">HPr kinase/phosphorylase</fullName>
        <shortName evidence="11">HPrK/P</shortName>
        <ecNumber evidence="11">2.7.11.-</ecNumber>
        <ecNumber evidence="11">2.7.4.-</ecNumber>
    </recommendedName>
    <alternativeName>
        <fullName evidence="11">HPr(Ser) kinase/phosphorylase</fullName>
    </alternativeName>
</protein>
<name>A0ABX5LIX9_9BACT</name>
<evidence type="ECO:0000256" key="7">
    <source>
        <dbReference type="ARBA" id="ARBA00022777"/>
    </source>
</evidence>
<evidence type="ECO:0000259" key="12">
    <source>
        <dbReference type="Pfam" id="PF02603"/>
    </source>
</evidence>
<dbReference type="GO" id="GO:0016301">
    <property type="term" value="F:kinase activity"/>
    <property type="evidence" value="ECO:0007669"/>
    <property type="project" value="UniProtKB-KW"/>
</dbReference>
<evidence type="ECO:0000313" key="14">
    <source>
        <dbReference type="EMBL" id="PWK93253.1"/>
    </source>
</evidence>
<dbReference type="NCBIfam" id="TIGR00679">
    <property type="entry name" value="hpr-ser"/>
    <property type="match status" value="1"/>
</dbReference>
<keyword evidence="15" id="KW-1185">Reference proteome</keyword>
<evidence type="ECO:0000256" key="9">
    <source>
        <dbReference type="ARBA" id="ARBA00023268"/>
    </source>
</evidence>
<evidence type="ECO:0000256" key="3">
    <source>
        <dbReference type="ARBA" id="ARBA00011643"/>
    </source>
</evidence>
<evidence type="ECO:0000256" key="8">
    <source>
        <dbReference type="ARBA" id="ARBA00022840"/>
    </source>
</evidence>
<feature type="binding site" evidence="11">
    <location>
        <position position="220"/>
    </location>
    <ligand>
        <name>Mg(2+)</name>
        <dbReference type="ChEBI" id="CHEBI:18420"/>
    </ligand>
</feature>
<keyword evidence="8 11" id="KW-0067">ATP-binding</keyword>